<evidence type="ECO:0000313" key="2">
    <source>
        <dbReference type="Proteomes" id="UP000267019"/>
    </source>
</evidence>
<organism evidence="1 2">
    <name type="scientific">Brockia lithotrophica</name>
    <dbReference type="NCBI Taxonomy" id="933949"/>
    <lineage>
        <taxon>Bacteria</taxon>
        <taxon>Bacillati</taxon>
        <taxon>Bacillota</taxon>
        <taxon>Bacilli</taxon>
        <taxon>Bacillales</taxon>
        <taxon>Bacillales Family X. Incertae Sedis</taxon>
        <taxon>Brockia</taxon>
    </lineage>
</organism>
<keyword evidence="2" id="KW-1185">Reference proteome</keyword>
<gene>
    <name evidence="1" type="ORF">C7438_1688</name>
</gene>
<dbReference type="AlphaFoldDB" id="A0A660KUX8"/>
<sequence length="178" mass="20136">MEIAALSVAQIFRLLFPARHFLFADRLQGDEAVLSYRSSLVFVYPDGAVVRVERPPDRPLRTLEDAWYALFEGKGLRDYDDLGVFDLGEILQDLGYVVLAGGRDFRSGTVYLVRIAPRNRPGEYAEILRLRDVTLPYAVYHGLMRASELYRKSGREVEYVVADVEPVPAESLAVPISR</sequence>
<protein>
    <submittedName>
        <fullName evidence="1">Uncharacterized protein</fullName>
    </submittedName>
</protein>
<accession>A0A660KUX8</accession>
<dbReference type="Proteomes" id="UP000267019">
    <property type="component" value="Unassembled WGS sequence"/>
</dbReference>
<dbReference type="RefSeq" id="WP_121444918.1">
    <property type="nucleotide sequence ID" value="NZ_RBIJ01000006.1"/>
</dbReference>
<name>A0A660KUX8_9BACL</name>
<proteinExistence type="predicted"/>
<evidence type="ECO:0000313" key="1">
    <source>
        <dbReference type="EMBL" id="RKQ83658.1"/>
    </source>
</evidence>
<comment type="caution">
    <text evidence="1">The sequence shown here is derived from an EMBL/GenBank/DDBJ whole genome shotgun (WGS) entry which is preliminary data.</text>
</comment>
<dbReference type="EMBL" id="RBIJ01000006">
    <property type="protein sequence ID" value="RKQ83658.1"/>
    <property type="molecule type" value="Genomic_DNA"/>
</dbReference>
<reference evidence="1 2" key="1">
    <citation type="submission" date="2018-10" db="EMBL/GenBank/DDBJ databases">
        <title>Genomic Encyclopedia of Type Strains, Phase IV (KMG-IV): sequencing the most valuable type-strain genomes for metagenomic binning, comparative biology and taxonomic classification.</title>
        <authorList>
            <person name="Goeker M."/>
        </authorList>
    </citation>
    <scope>NUCLEOTIDE SEQUENCE [LARGE SCALE GENOMIC DNA]</scope>
    <source>
        <strain evidence="1 2">DSM 22653</strain>
    </source>
</reference>
<dbReference type="OrthoDB" id="2467758at2"/>